<keyword evidence="2" id="KW-1185">Reference proteome</keyword>
<evidence type="ECO:0000313" key="1">
    <source>
        <dbReference type="EMBL" id="GMI12515.1"/>
    </source>
</evidence>
<sequence>MHAMFFFGADSFNQDLSGWNVEKCKNMVLMFRGAEKFNKDSLKNWDLSVKNTENMFNGDEGGDETTKIYVEELRKWKAERKFGNRNLMVAVKEWFEDSNTAEAKYGHISVWNTSEATDTETIKEYNELKQLDNWVKGGKFGSHNLMAAAKEWCEDSGKTEAKYGHMSGWDTSEVTCM</sequence>
<dbReference type="AlphaFoldDB" id="A0A9W7KV78"/>
<name>A0A9W7KV78_9STRA</name>
<proteinExistence type="predicted"/>
<comment type="caution">
    <text evidence="1">The sequence shown here is derived from an EMBL/GenBank/DDBJ whole genome shotgun (WGS) entry which is preliminary data.</text>
</comment>
<accession>A0A9W7KV78</accession>
<evidence type="ECO:0008006" key="3">
    <source>
        <dbReference type="Google" id="ProtNLM"/>
    </source>
</evidence>
<dbReference type="InterPro" id="IPR005046">
    <property type="entry name" value="DUF285"/>
</dbReference>
<evidence type="ECO:0000313" key="2">
    <source>
        <dbReference type="Proteomes" id="UP001165122"/>
    </source>
</evidence>
<dbReference type="EMBL" id="BRXW01000178">
    <property type="protein sequence ID" value="GMI12515.1"/>
    <property type="molecule type" value="Genomic_DNA"/>
</dbReference>
<reference evidence="2" key="1">
    <citation type="journal article" date="2023" name="Commun. Biol.">
        <title>Genome analysis of Parmales, the sister group of diatoms, reveals the evolutionary specialization of diatoms from phago-mixotrophs to photoautotrophs.</title>
        <authorList>
            <person name="Ban H."/>
            <person name="Sato S."/>
            <person name="Yoshikawa S."/>
            <person name="Yamada K."/>
            <person name="Nakamura Y."/>
            <person name="Ichinomiya M."/>
            <person name="Sato N."/>
            <person name="Blanc-Mathieu R."/>
            <person name="Endo H."/>
            <person name="Kuwata A."/>
            <person name="Ogata H."/>
        </authorList>
    </citation>
    <scope>NUCLEOTIDE SEQUENCE [LARGE SCALE GENOMIC DNA]</scope>
    <source>
        <strain evidence="2">NIES 3700</strain>
    </source>
</reference>
<dbReference type="Proteomes" id="UP001165122">
    <property type="component" value="Unassembled WGS sequence"/>
</dbReference>
<gene>
    <name evidence="1" type="ORF">TrLO_g12970</name>
</gene>
<organism evidence="1 2">
    <name type="scientific">Triparma laevis f. longispina</name>
    <dbReference type="NCBI Taxonomy" id="1714387"/>
    <lineage>
        <taxon>Eukaryota</taxon>
        <taxon>Sar</taxon>
        <taxon>Stramenopiles</taxon>
        <taxon>Ochrophyta</taxon>
        <taxon>Bolidophyceae</taxon>
        <taxon>Parmales</taxon>
        <taxon>Triparmaceae</taxon>
        <taxon>Triparma</taxon>
    </lineage>
</organism>
<protein>
    <recommendedName>
        <fullName evidence="3">BspA family leucine-rich repeat surface protein</fullName>
    </recommendedName>
</protein>
<dbReference type="Pfam" id="PF03382">
    <property type="entry name" value="DUF285"/>
    <property type="match status" value="1"/>
</dbReference>